<evidence type="ECO:0000313" key="2">
    <source>
        <dbReference type="EMBL" id="CAA9577942.1"/>
    </source>
</evidence>
<gene>
    <name evidence="2" type="ORF">AVDCRST_MAG88-3004</name>
</gene>
<dbReference type="AlphaFoldDB" id="A0A6J4VFH2"/>
<accession>A0A6J4VFH2</accession>
<feature type="non-terminal residue" evidence="2">
    <location>
        <position position="1"/>
    </location>
</feature>
<dbReference type="EMBL" id="CADCWM010000724">
    <property type="protein sequence ID" value="CAA9577942.1"/>
    <property type="molecule type" value="Genomic_DNA"/>
</dbReference>
<evidence type="ECO:0000256" key="1">
    <source>
        <dbReference type="SAM" id="MobiDB-lite"/>
    </source>
</evidence>
<proteinExistence type="predicted"/>
<protein>
    <submittedName>
        <fullName evidence="2">Uncharacterized protein</fullName>
    </submittedName>
</protein>
<reference evidence="2" key="1">
    <citation type="submission" date="2020-02" db="EMBL/GenBank/DDBJ databases">
        <authorList>
            <person name="Meier V. D."/>
        </authorList>
    </citation>
    <scope>NUCLEOTIDE SEQUENCE</scope>
    <source>
        <strain evidence="2">AVDCRST_MAG88</strain>
    </source>
</reference>
<feature type="non-terminal residue" evidence="2">
    <location>
        <position position="56"/>
    </location>
</feature>
<organism evidence="2">
    <name type="scientific">uncultured Thermomicrobiales bacterium</name>
    <dbReference type="NCBI Taxonomy" id="1645740"/>
    <lineage>
        <taxon>Bacteria</taxon>
        <taxon>Pseudomonadati</taxon>
        <taxon>Thermomicrobiota</taxon>
        <taxon>Thermomicrobia</taxon>
        <taxon>Thermomicrobiales</taxon>
        <taxon>environmental samples</taxon>
    </lineage>
</organism>
<feature type="region of interest" description="Disordered" evidence="1">
    <location>
        <begin position="23"/>
        <end position="56"/>
    </location>
</feature>
<sequence>GTGKSDRPCLVPHASFCLSPSSFYPRHTQSSGLRPAPDKEKCRGLRPLHPPARSIV</sequence>
<name>A0A6J4VFH2_9BACT</name>
<feature type="compositionally biased region" description="Polar residues" evidence="1">
    <location>
        <begin position="23"/>
        <end position="32"/>
    </location>
</feature>